<evidence type="ECO:0000313" key="3">
    <source>
        <dbReference type="EMBL" id="RAW43257.1"/>
    </source>
</evidence>
<dbReference type="Proteomes" id="UP000760860">
    <property type="component" value="Unassembled WGS sequence"/>
</dbReference>
<dbReference type="VEuPathDB" id="FungiDB:PC110_g574"/>
<gene>
    <name evidence="3" type="ORF">PC110_g574</name>
    <name evidence="1" type="ORF">PC117_g5407</name>
    <name evidence="2" type="ORF">PC129_g5916</name>
</gene>
<dbReference type="EMBL" id="RCMK01000095">
    <property type="protein sequence ID" value="KAG2949202.1"/>
    <property type="molecule type" value="Genomic_DNA"/>
</dbReference>
<dbReference type="OrthoDB" id="107471at2759"/>
<keyword evidence="4" id="KW-1185">Reference proteome</keyword>
<protein>
    <submittedName>
        <fullName evidence="3">Uncharacterized protein</fullName>
    </submittedName>
</protein>
<name>A0A329T1W7_9STRA</name>
<reference evidence="2" key="2">
    <citation type="submission" date="2018-05" db="EMBL/GenBank/DDBJ databases">
        <title>Effector identification in a new, highly contiguous assembly of the strawberry crown rot pathogen Phytophthora cactorum.</title>
        <authorList>
            <person name="Armitage A.D."/>
            <person name="Nellist C.F."/>
            <person name="Bates H."/>
            <person name="Vickerstaff R.J."/>
            <person name="Harrison R.J."/>
        </authorList>
    </citation>
    <scope>NUCLEOTIDE SEQUENCE</scope>
    <source>
        <strain evidence="1">4040</strain>
        <strain evidence="2">P421</strain>
    </source>
</reference>
<proteinExistence type="predicted"/>
<dbReference type="AlphaFoldDB" id="A0A329T1W7"/>
<evidence type="ECO:0000313" key="1">
    <source>
        <dbReference type="EMBL" id="KAG2949202.1"/>
    </source>
</evidence>
<organism evidence="3 4">
    <name type="scientific">Phytophthora cactorum</name>
    <dbReference type="NCBI Taxonomy" id="29920"/>
    <lineage>
        <taxon>Eukaryota</taxon>
        <taxon>Sar</taxon>
        <taxon>Stramenopiles</taxon>
        <taxon>Oomycota</taxon>
        <taxon>Peronosporomycetes</taxon>
        <taxon>Peronosporales</taxon>
        <taxon>Peronosporaceae</taxon>
        <taxon>Phytophthora</taxon>
    </lineage>
</organism>
<dbReference type="EMBL" id="RCMV01000146">
    <property type="protein sequence ID" value="KAG3223403.1"/>
    <property type="molecule type" value="Genomic_DNA"/>
</dbReference>
<accession>A0A329T1W7</accession>
<dbReference type="EMBL" id="MJFZ01000006">
    <property type="protein sequence ID" value="RAW43257.1"/>
    <property type="molecule type" value="Genomic_DNA"/>
</dbReference>
<comment type="caution">
    <text evidence="3">The sequence shown here is derived from an EMBL/GenBank/DDBJ whole genome shotgun (WGS) entry which is preliminary data.</text>
</comment>
<dbReference type="Proteomes" id="UP000736787">
    <property type="component" value="Unassembled WGS sequence"/>
</dbReference>
<sequence>MELVLPGSQQRIVRRPDTDIRPVGSVGGEYPPRSLRLRSSTNAWENVAAIACMGKRKTREPEAPFIQNTELLTRNHEDLDKLRLDLWSTTVKQLKIVKLIRNEIPDCKDSDARNVVHDTSELLKKRIEQIQEILEGSLDHSIQRYKKRRL</sequence>
<reference evidence="3 4" key="1">
    <citation type="submission" date="2018-01" db="EMBL/GenBank/DDBJ databases">
        <title>Draft genome of the strawberry crown rot pathogen Phytophthora cactorum.</title>
        <authorList>
            <person name="Armitage A.D."/>
            <person name="Lysoe E."/>
            <person name="Nellist C.F."/>
            <person name="Harrison R.J."/>
            <person name="Brurberg M.B."/>
        </authorList>
    </citation>
    <scope>NUCLEOTIDE SEQUENCE [LARGE SCALE GENOMIC DNA]</scope>
    <source>
        <strain evidence="3 4">10300</strain>
    </source>
</reference>
<evidence type="ECO:0000313" key="2">
    <source>
        <dbReference type="EMBL" id="KAG3223403.1"/>
    </source>
</evidence>
<evidence type="ECO:0000313" key="4">
    <source>
        <dbReference type="Proteomes" id="UP000251314"/>
    </source>
</evidence>
<dbReference type="Proteomes" id="UP000251314">
    <property type="component" value="Unassembled WGS sequence"/>
</dbReference>